<evidence type="ECO:0000256" key="2">
    <source>
        <dbReference type="ARBA" id="ARBA00023287"/>
    </source>
</evidence>
<dbReference type="RefSeq" id="WP_091734963.1">
    <property type="nucleotide sequence ID" value="NZ_FNNQ01000001.1"/>
</dbReference>
<dbReference type="Pfam" id="PF07963">
    <property type="entry name" value="N_methyl"/>
    <property type="match status" value="1"/>
</dbReference>
<dbReference type="InterPro" id="IPR012902">
    <property type="entry name" value="N_methyl_site"/>
</dbReference>
<dbReference type="Proteomes" id="UP000198534">
    <property type="component" value="Unassembled WGS sequence"/>
</dbReference>
<proteinExistence type="predicted"/>
<organism evidence="4 5">
    <name type="scientific">Marininema mesophilum</name>
    <dbReference type="NCBI Taxonomy" id="1048340"/>
    <lineage>
        <taxon>Bacteria</taxon>
        <taxon>Bacillati</taxon>
        <taxon>Bacillota</taxon>
        <taxon>Bacilli</taxon>
        <taxon>Bacillales</taxon>
        <taxon>Thermoactinomycetaceae</taxon>
        <taxon>Marininema</taxon>
    </lineage>
</organism>
<protein>
    <submittedName>
        <fullName evidence="4">Prepilin-type N-terminal cleavage/methylation domain-containing protein</fullName>
    </submittedName>
</protein>
<feature type="compositionally biased region" description="Basic and acidic residues" evidence="3">
    <location>
        <begin position="68"/>
        <end position="78"/>
    </location>
</feature>
<dbReference type="NCBIfam" id="TIGR02532">
    <property type="entry name" value="IV_pilin_GFxxxE"/>
    <property type="match status" value="1"/>
</dbReference>
<dbReference type="GO" id="GO:0030420">
    <property type="term" value="P:establishment of competence for transformation"/>
    <property type="evidence" value="ECO:0007669"/>
    <property type="project" value="UniProtKB-KW"/>
</dbReference>
<dbReference type="STRING" id="1048340.SAMN05444487_101276"/>
<accession>A0A1H2QPP4</accession>
<evidence type="ECO:0000256" key="3">
    <source>
        <dbReference type="SAM" id="MobiDB-lite"/>
    </source>
</evidence>
<evidence type="ECO:0000313" key="5">
    <source>
        <dbReference type="Proteomes" id="UP000198534"/>
    </source>
</evidence>
<sequence length="121" mass="13757">MMRDERGFTLVETITAMLIFSLLLVTALPVVVEANHQLISGARQMDAMGMAESKMEEIQRSTLQVDRSGNENKKKDGTSYRLRWHTESIGQNLSGSEVKVGWKDSWGKRRDITLKSVRYLP</sequence>
<evidence type="ECO:0000313" key="4">
    <source>
        <dbReference type="EMBL" id="SDW09157.1"/>
    </source>
</evidence>
<dbReference type="OrthoDB" id="2988883at2"/>
<dbReference type="PROSITE" id="PS00409">
    <property type="entry name" value="PROKAR_NTER_METHYL"/>
    <property type="match status" value="1"/>
</dbReference>
<feature type="region of interest" description="Disordered" evidence="3">
    <location>
        <begin position="58"/>
        <end position="79"/>
    </location>
</feature>
<gene>
    <name evidence="4" type="ORF">SAMN05444487_101276</name>
</gene>
<dbReference type="AlphaFoldDB" id="A0A1H2QPP4"/>
<keyword evidence="2" id="KW-0178">Competence</keyword>
<keyword evidence="5" id="KW-1185">Reference proteome</keyword>
<dbReference type="GO" id="GO:0009986">
    <property type="term" value="C:cell surface"/>
    <property type="evidence" value="ECO:0007669"/>
    <property type="project" value="UniProtKB-SubCell"/>
</dbReference>
<reference evidence="4 5" key="1">
    <citation type="submission" date="2016-10" db="EMBL/GenBank/DDBJ databases">
        <authorList>
            <person name="de Groot N.N."/>
        </authorList>
    </citation>
    <scope>NUCLEOTIDE SEQUENCE [LARGE SCALE GENOMIC DNA]</scope>
    <source>
        <strain evidence="4 5">DSM 45610</strain>
    </source>
</reference>
<name>A0A1H2QPP4_9BACL</name>
<dbReference type="EMBL" id="FNNQ01000001">
    <property type="protein sequence ID" value="SDW09157.1"/>
    <property type="molecule type" value="Genomic_DNA"/>
</dbReference>
<comment type="subcellular location">
    <subcellularLocation>
        <location evidence="1">Cell surface</location>
    </subcellularLocation>
</comment>
<evidence type="ECO:0000256" key="1">
    <source>
        <dbReference type="ARBA" id="ARBA00004241"/>
    </source>
</evidence>